<proteinExistence type="predicted"/>
<evidence type="ECO:0000256" key="1">
    <source>
        <dbReference type="ARBA" id="ARBA00004141"/>
    </source>
</evidence>
<organism evidence="7 8">
    <name type="scientific">Phytophthora lilii</name>
    <dbReference type="NCBI Taxonomy" id="2077276"/>
    <lineage>
        <taxon>Eukaryota</taxon>
        <taxon>Sar</taxon>
        <taxon>Stramenopiles</taxon>
        <taxon>Oomycota</taxon>
        <taxon>Peronosporomycetes</taxon>
        <taxon>Peronosporales</taxon>
        <taxon>Peronosporaceae</taxon>
        <taxon>Phytophthora</taxon>
    </lineage>
</organism>
<dbReference type="Proteomes" id="UP001165083">
    <property type="component" value="Unassembled WGS sequence"/>
</dbReference>
<feature type="transmembrane region" description="Helical" evidence="5">
    <location>
        <begin position="408"/>
        <end position="435"/>
    </location>
</feature>
<keyword evidence="8" id="KW-1185">Reference proteome</keyword>
<feature type="transmembrane region" description="Helical" evidence="5">
    <location>
        <begin position="589"/>
        <end position="610"/>
    </location>
</feature>
<dbReference type="OrthoDB" id="40134at2759"/>
<feature type="transmembrane region" description="Helical" evidence="5">
    <location>
        <begin position="645"/>
        <end position="670"/>
    </location>
</feature>
<feature type="domain" description="Amino acid transporter transmembrane" evidence="6">
    <location>
        <begin position="381"/>
        <end position="825"/>
    </location>
</feature>
<feature type="transmembrane region" description="Helical" evidence="5">
    <location>
        <begin position="557"/>
        <end position="577"/>
    </location>
</feature>
<evidence type="ECO:0000256" key="2">
    <source>
        <dbReference type="ARBA" id="ARBA00022692"/>
    </source>
</evidence>
<dbReference type="GO" id="GO:0015179">
    <property type="term" value="F:L-amino acid transmembrane transporter activity"/>
    <property type="evidence" value="ECO:0007669"/>
    <property type="project" value="TreeGrafter"/>
</dbReference>
<dbReference type="PANTHER" id="PTHR22950:SF349">
    <property type="entry name" value="AMINO ACID TRANSPORTER TRANSMEMBRANE DOMAIN-CONTAINING PROTEIN"/>
    <property type="match status" value="1"/>
</dbReference>
<evidence type="ECO:0000259" key="6">
    <source>
        <dbReference type="Pfam" id="PF01490"/>
    </source>
</evidence>
<comment type="subcellular location">
    <subcellularLocation>
        <location evidence="1">Membrane</location>
        <topology evidence="1">Multi-pass membrane protein</topology>
    </subcellularLocation>
</comment>
<reference evidence="7" key="1">
    <citation type="submission" date="2023-04" db="EMBL/GenBank/DDBJ databases">
        <title>Phytophthora lilii NBRC 32176.</title>
        <authorList>
            <person name="Ichikawa N."/>
            <person name="Sato H."/>
            <person name="Tonouchi N."/>
        </authorList>
    </citation>
    <scope>NUCLEOTIDE SEQUENCE</scope>
    <source>
        <strain evidence="7">NBRC 32176</strain>
    </source>
</reference>
<feature type="transmembrane region" description="Helical" evidence="5">
    <location>
        <begin position="775"/>
        <end position="798"/>
    </location>
</feature>
<feature type="transmembrane region" description="Helical" evidence="5">
    <location>
        <begin position="515"/>
        <end position="537"/>
    </location>
</feature>
<feature type="transmembrane region" description="Helical" evidence="5">
    <location>
        <begin position="488"/>
        <end position="508"/>
    </location>
</feature>
<dbReference type="InterPro" id="IPR013057">
    <property type="entry name" value="AA_transpt_TM"/>
</dbReference>
<feature type="transmembrane region" description="Helical" evidence="5">
    <location>
        <begin position="751"/>
        <end position="769"/>
    </location>
</feature>
<dbReference type="GO" id="GO:0005774">
    <property type="term" value="C:vacuolar membrane"/>
    <property type="evidence" value="ECO:0007669"/>
    <property type="project" value="TreeGrafter"/>
</dbReference>
<dbReference type="EMBL" id="BSXW01000012">
    <property type="protein sequence ID" value="GMF09538.1"/>
    <property type="molecule type" value="Genomic_DNA"/>
</dbReference>
<evidence type="ECO:0000256" key="3">
    <source>
        <dbReference type="ARBA" id="ARBA00022989"/>
    </source>
</evidence>
<name>A0A9W6TB76_9STRA</name>
<sequence>MSTPDTISAMDRVATPAYNLMLASAELQTTTSTARFSFGGSSIAWTSEGDNSDDNEGDEDRPPTFEACSRAIIAAAERMITLAREPHSVAVAIAYDECLDIVTAAINHMEEIGSNGVLQEHVLHSYQAMRSLITSLRVDLVASEQATPNKVNASHIIDRGSVSGFDILVHSTPQQFCLVQSIETQSAWRLCSSWPRLCKDERWHCVTGVDEGTRVAKGSRGQRPLQAIWGIGCAVIARNLQSSVSNLLRPDSCPCTGKRFLHDNDRHRPSSVALCRQTGTRLLHWAGLRDIDEKQPYRWSRRGRHKRPSWTLPGGPTVSLWMRSLSGTLQLQQRCQSTSKPSSLHRIFKSTVLCSLPTSQATSSIPGAMANQPFMTLEDFKMAFSLFCCMCGIGTLGMPGNFARTGPVLGFVATAFMAFANIYASVSMSKVLLLAPTSVKTFSDLGEWSMGKTGRWLAVISQMGSCLLIPCVFLVLGGGLLDGLFPSAFSPTVWIVLMTVTVLPLCLVPTLKEGAGAAFAGCMGTLVADGLAIAIIVHGMEGHPSIPTPELDLGQVVGAFGSLSLGYGAGIVLPDVQRQHSEPSRMPRVVGATMLFIMCMLMVLGLVPYFSMGCQGGGNILYTIYPDSTTGLTSVGFAPRWGSVVIAYLAMQMHITIAFAVLLNPAFYIAERLVLGMHQKTPKDIENGLLYQEASTPVEDLAKLSDAARVSISSDRRSKTSFLPATAEHQSNHAHEAEVAEYRGANAIKYVVLRIAIVIVLVVLSIVFQDHFSDFADFVGASAITANCILLRTIFYLIKTWDQVPLYERLPAVTVLVVCTVLGLYSTYTAGKNLFAPSDSDASFPYCEPEYQNAIYYNQTA</sequence>
<feature type="transmembrane region" description="Helical" evidence="5">
    <location>
        <begin position="810"/>
        <end position="828"/>
    </location>
</feature>
<feature type="transmembrane region" description="Helical" evidence="5">
    <location>
        <begin position="456"/>
        <end position="476"/>
    </location>
</feature>
<keyword evidence="4 5" id="KW-0472">Membrane</keyword>
<accession>A0A9W6TB76</accession>
<evidence type="ECO:0000256" key="4">
    <source>
        <dbReference type="ARBA" id="ARBA00023136"/>
    </source>
</evidence>
<comment type="caution">
    <text evidence="7">The sequence shown here is derived from an EMBL/GenBank/DDBJ whole genome shotgun (WGS) entry which is preliminary data.</text>
</comment>
<keyword evidence="3 5" id="KW-1133">Transmembrane helix</keyword>
<gene>
    <name evidence="7" type="ORF">Plil01_000043200</name>
</gene>
<evidence type="ECO:0000313" key="8">
    <source>
        <dbReference type="Proteomes" id="UP001165083"/>
    </source>
</evidence>
<dbReference type="Pfam" id="PF01490">
    <property type="entry name" value="Aa_trans"/>
    <property type="match status" value="1"/>
</dbReference>
<keyword evidence="2 5" id="KW-0812">Transmembrane</keyword>
<dbReference type="AlphaFoldDB" id="A0A9W6TB76"/>
<protein>
    <submittedName>
        <fullName evidence="7">Unnamed protein product</fullName>
    </submittedName>
</protein>
<dbReference type="PANTHER" id="PTHR22950">
    <property type="entry name" value="AMINO ACID TRANSPORTER"/>
    <property type="match status" value="1"/>
</dbReference>
<evidence type="ECO:0000256" key="5">
    <source>
        <dbReference type="SAM" id="Phobius"/>
    </source>
</evidence>
<evidence type="ECO:0000313" key="7">
    <source>
        <dbReference type="EMBL" id="GMF09538.1"/>
    </source>
</evidence>
<feature type="transmembrane region" description="Helical" evidence="5">
    <location>
        <begin position="382"/>
        <end position="402"/>
    </location>
</feature>